<dbReference type="InterPro" id="IPR036390">
    <property type="entry name" value="WH_DNA-bd_sf"/>
</dbReference>
<evidence type="ECO:0000259" key="4">
    <source>
        <dbReference type="PROSITE" id="PS51118"/>
    </source>
</evidence>
<dbReference type="SUPFAM" id="SSF46785">
    <property type="entry name" value="Winged helix' DNA-binding domain"/>
    <property type="match status" value="1"/>
</dbReference>
<protein>
    <recommendedName>
        <fullName evidence="4">HTH hxlR-type domain-containing protein</fullName>
    </recommendedName>
</protein>
<dbReference type="InterPro" id="IPR002577">
    <property type="entry name" value="HTH_HxlR"/>
</dbReference>
<dbReference type="EMBL" id="BAAAUT010000027">
    <property type="protein sequence ID" value="GAA3141961.1"/>
    <property type="molecule type" value="Genomic_DNA"/>
</dbReference>
<sequence>METLQVKAAVTPEECVVTRTLAFVGSRWTPLVIWHLLDGPRRYGDLRRLLPGISPKTLADRLHALEEQGLTTRTVYPEKPPRVEYALTPRGRALGEILDSVARWAEEDERAGARAAT</sequence>
<reference evidence="6" key="1">
    <citation type="journal article" date="2019" name="Int. J. Syst. Evol. Microbiol.">
        <title>The Global Catalogue of Microorganisms (GCM) 10K type strain sequencing project: providing services to taxonomists for standard genome sequencing and annotation.</title>
        <authorList>
            <consortium name="The Broad Institute Genomics Platform"/>
            <consortium name="The Broad Institute Genome Sequencing Center for Infectious Disease"/>
            <person name="Wu L."/>
            <person name="Ma J."/>
        </authorList>
    </citation>
    <scope>NUCLEOTIDE SEQUENCE [LARGE SCALE GENOMIC DNA]</scope>
    <source>
        <strain evidence="6">JCM 9373</strain>
    </source>
</reference>
<organism evidence="5 6">
    <name type="scientific">Planomonospora alba</name>
    <dbReference type="NCBI Taxonomy" id="161354"/>
    <lineage>
        <taxon>Bacteria</taxon>
        <taxon>Bacillati</taxon>
        <taxon>Actinomycetota</taxon>
        <taxon>Actinomycetes</taxon>
        <taxon>Streptosporangiales</taxon>
        <taxon>Streptosporangiaceae</taxon>
        <taxon>Planomonospora</taxon>
    </lineage>
</organism>
<dbReference type="PANTHER" id="PTHR33204">
    <property type="entry name" value="TRANSCRIPTIONAL REGULATOR, MARR FAMILY"/>
    <property type="match status" value="1"/>
</dbReference>
<evidence type="ECO:0000256" key="1">
    <source>
        <dbReference type="ARBA" id="ARBA00023015"/>
    </source>
</evidence>
<dbReference type="PANTHER" id="PTHR33204:SF37">
    <property type="entry name" value="HTH-TYPE TRANSCRIPTIONAL REGULATOR YODB"/>
    <property type="match status" value="1"/>
</dbReference>
<keyword evidence="6" id="KW-1185">Reference proteome</keyword>
<feature type="domain" description="HTH hxlR-type" evidence="4">
    <location>
        <begin position="15"/>
        <end position="113"/>
    </location>
</feature>
<accession>A0ABP6NAP1</accession>
<name>A0ABP6NAP1_9ACTN</name>
<dbReference type="Proteomes" id="UP001500320">
    <property type="component" value="Unassembled WGS sequence"/>
</dbReference>
<keyword evidence="1" id="KW-0805">Transcription regulation</keyword>
<keyword evidence="3" id="KW-0804">Transcription</keyword>
<evidence type="ECO:0000313" key="6">
    <source>
        <dbReference type="Proteomes" id="UP001500320"/>
    </source>
</evidence>
<evidence type="ECO:0000256" key="2">
    <source>
        <dbReference type="ARBA" id="ARBA00023125"/>
    </source>
</evidence>
<gene>
    <name evidence="5" type="ORF">GCM10010466_36170</name>
</gene>
<dbReference type="Pfam" id="PF01638">
    <property type="entry name" value="HxlR"/>
    <property type="match status" value="1"/>
</dbReference>
<dbReference type="RefSeq" id="WP_344860921.1">
    <property type="nucleotide sequence ID" value="NZ_BAAAUT010000027.1"/>
</dbReference>
<comment type="caution">
    <text evidence="5">The sequence shown here is derived from an EMBL/GenBank/DDBJ whole genome shotgun (WGS) entry which is preliminary data.</text>
</comment>
<dbReference type="InterPro" id="IPR036388">
    <property type="entry name" value="WH-like_DNA-bd_sf"/>
</dbReference>
<evidence type="ECO:0000256" key="3">
    <source>
        <dbReference type="ARBA" id="ARBA00023163"/>
    </source>
</evidence>
<proteinExistence type="predicted"/>
<keyword evidence="2" id="KW-0238">DNA-binding</keyword>
<dbReference type="PROSITE" id="PS51118">
    <property type="entry name" value="HTH_HXLR"/>
    <property type="match status" value="1"/>
</dbReference>
<evidence type="ECO:0000313" key="5">
    <source>
        <dbReference type="EMBL" id="GAA3141961.1"/>
    </source>
</evidence>
<dbReference type="Gene3D" id="1.10.10.10">
    <property type="entry name" value="Winged helix-like DNA-binding domain superfamily/Winged helix DNA-binding domain"/>
    <property type="match status" value="1"/>
</dbReference>